<dbReference type="EMBL" id="HG992980">
    <property type="protein sequence ID" value="CAE7033890.1"/>
    <property type="molecule type" value="Genomic_DNA"/>
</dbReference>
<protein>
    <submittedName>
        <fullName evidence="1">Uncharacterized protein</fullName>
    </submittedName>
</protein>
<gene>
    <name evidence="1" type="ORF">PTTW11_05304</name>
</gene>
<dbReference type="Proteomes" id="UP000472372">
    <property type="component" value="Chromosome 4"/>
</dbReference>
<dbReference type="PANTHER" id="PTHR38790">
    <property type="entry name" value="2EXR DOMAIN-CONTAINING PROTEIN-RELATED"/>
    <property type="match status" value="1"/>
</dbReference>
<proteinExistence type="predicted"/>
<name>A0A6S6W2T0_9PLEO</name>
<evidence type="ECO:0000313" key="2">
    <source>
        <dbReference type="Proteomes" id="UP000472372"/>
    </source>
</evidence>
<organism evidence="1 2">
    <name type="scientific">Pyrenophora teres f. teres</name>
    <dbReference type="NCBI Taxonomy" id="97479"/>
    <lineage>
        <taxon>Eukaryota</taxon>
        <taxon>Fungi</taxon>
        <taxon>Dikarya</taxon>
        <taxon>Ascomycota</taxon>
        <taxon>Pezizomycotina</taxon>
        <taxon>Dothideomycetes</taxon>
        <taxon>Pleosporomycetidae</taxon>
        <taxon>Pleosporales</taxon>
        <taxon>Pleosporineae</taxon>
        <taxon>Pleosporaceae</taxon>
        <taxon>Pyrenophora</taxon>
    </lineage>
</organism>
<accession>A0A6S6W2T0</accession>
<reference evidence="1" key="1">
    <citation type="submission" date="2021-02" db="EMBL/GenBank/DDBJ databases">
        <authorList>
            <person name="Syme A R."/>
            <person name="Syme A R."/>
            <person name="Moolhuijzen P."/>
        </authorList>
    </citation>
    <scope>NUCLEOTIDE SEQUENCE</scope>
    <source>
        <strain evidence="1">W1-1</strain>
    </source>
</reference>
<evidence type="ECO:0000313" key="1">
    <source>
        <dbReference type="EMBL" id="CAE7033890.1"/>
    </source>
</evidence>
<sequence length="277" mass="31830">MSCESKFPSAPSESAQDQCKPTMDTAAANHGQDNTPEADLTGINSTTSPLLRLPAEIRNLVWGYAYGHRKVSVAFSPETSRPYRDFDSLVFECADELFHPPSAVSKQFYNEASGIQLSTSTLLFDNCLEFIYFCIKSPYKSLKRRVQNLELSNICLDHDETPMTTCHHWLHSLCIIRSWIWPGFDSLTGLVMRFNVYNRLLHHFLFGTDVLLSRLWPDDGLLKLIDQVRQYKLKPEKTRIELKKVPSDSDHSMWANVDLELVAKQLRNLMLEYRPIN</sequence>
<dbReference type="AlphaFoldDB" id="A0A6S6W2T0"/>